<dbReference type="FunFam" id="1.10.510.10:FF:000995">
    <property type="entry name" value="BcCMK3, calcium/calmodulin-dependent protein kinase"/>
    <property type="match status" value="1"/>
</dbReference>
<organism evidence="6 7">
    <name type="scientific">Friedmanniomyces endolithicus</name>
    <dbReference type="NCBI Taxonomy" id="329885"/>
    <lineage>
        <taxon>Eukaryota</taxon>
        <taxon>Fungi</taxon>
        <taxon>Dikarya</taxon>
        <taxon>Ascomycota</taxon>
        <taxon>Pezizomycotina</taxon>
        <taxon>Dothideomycetes</taxon>
        <taxon>Dothideomycetidae</taxon>
        <taxon>Mycosphaerellales</taxon>
        <taxon>Teratosphaeriaceae</taxon>
        <taxon>Friedmanniomyces</taxon>
    </lineage>
</organism>
<gene>
    <name evidence="6" type="ORF">LTR82_000797</name>
</gene>
<keyword evidence="1 3" id="KW-0547">Nucleotide-binding</keyword>
<accession>A0AAN6JG31</accession>
<dbReference type="GO" id="GO:0005516">
    <property type="term" value="F:calmodulin binding"/>
    <property type="evidence" value="ECO:0007669"/>
    <property type="project" value="TreeGrafter"/>
</dbReference>
<evidence type="ECO:0000256" key="4">
    <source>
        <dbReference type="SAM" id="MobiDB-lite"/>
    </source>
</evidence>
<evidence type="ECO:0000313" key="6">
    <source>
        <dbReference type="EMBL" id="KAK0328864.1"/>
    </source>
</evidence>
<feature type="compositionally biased region" description="Gly residues" evidence="4">
    <location>
        <begin position="739"/>
        <end position="749"/>
    </location>
</feature>
<name>A0AAN6JG31_9PEZI</name>
<dbReference type="SUPFAM" id="SSF56112">
    <property type="entry name" value="Protein kinase-like (PK-like)"/>
    <property type="match status" value="1"/>
</dbReference>
<dbReference type="EMBL" id="JASUXU010000001">
    <property type="protein sequence ID" value="KAK0328864.1"/>
    <property type="molecule type" value="Genomic_DNA"/>
</dbReference>
<feature type="binding site" evidence="3">
    <location>
        <position position="149"/>
    </location>
    <ligand>
        <name>ATP</name>
        <dbReference type="ChEBI" id="CHEBI:30616"/>
    </ligand>
</feature>
<comment type="caution">
    <text evidence="6">The sequence shown here is derived from an EMBL/GenBank/DDBJ whole genome shotgun (WGS) entry which is preliminary data.</text>
</comment>
<evidence type="ECO:0000256" key="2">
    <source>
        <dbReference type="ARBA" id="ARBA00022840"/>
    </source>
</evidence>
<feature type="compositionally biased region" description="Low complexity" evidence="4">
    <location>
        <begin position="12"/>
        <end position="23"/>
    </location>
</feature>
<dbReference type="GO" id="GO:0004683">
    <property type="term" value="F:calcium/calmodulin-dependent protein kinase activity"/>
    <property type="evidence" value="ECO:0007669"/>
    <property type="project" value="TreeGrafter"/>
</dbReference>
<feature type="domain" description="Protein kinase" evidence="5">
    <location>
        <begin position="121"/>
        <end position="439"/>
    </location>
</feature>
<dbReference type="PANTHER" id="PTHR24346:SF77">
    <property type="entry name" value="SERINE THREONINE PROTEIN KINASE"/>
    <property type="match status" value="1"/>
</dbReference>
<feature type="compositionally biased region" description="Basic and acidic residues" evidence="4">
    <location>
        <begin position="566"/>
        <end position="605"/>
    </location>
</feature>
<dbReference type="InterPro" id="IPR017441">
    <property type="entry name" value="Protein_kinase_ATP_BS"/>
</dbReference>
<dbReference type="FunFam" id="3.30.200.20:FF:000447">
    <property type="entry name" value="Calcium/calmodulin dependent protein kinase"/>
    <property type="match status" value="1"/>
</dbReference>
<feature type="region of interest" description="Disordered" evidence="4">
    <location>
        <begin position="495"/>
        <end position="605"/>
    </location>
</feature>
<feature type="compositionally biased region" description="Acidic residues" evidence="4">
    <location>
        <begin position="634"/>
        <end position="643"/>
    </location>
</feature>
<proteinExistence type="predicted"/>
<dbReference type="InterPro" id="IPR008271">
    <property type="entry name" value="Ser/Thr_kinase_AS"/>
</dbReference>
<dbReference type="PROSITE" id="PS50011">
    <property type="entry name" value="PROTEIN_KINASE_DOM"/>
    <property type="match status" value="1"/>
</dbReference>
<dbReference type="CDD" id="cd14008">
    <property type="entry name" value="STKc_LKB1_CaMKK"/>
    <property type="match status" value="1"/>
</dbReference>
<dbReference type="SMART" id="SM00220">
    <property type="entry name" value="S_TKc"/>
    <property type="match status" value="1"/>
</dbReference>
<dbReference type="GO" id="GO:0005524">
    <property type="term" value="F:ATP binding"/>
    <property type="evidence" value="ECO:0007669"/>
    <property type="project" value="UniProtKB-UniRule"/>
</dbReference>
<feature type="compositionally biased region" description="Polar residues" evidence="4">
    <location>
        <begin position="209"/>
        <end position="218"/>
    </location>
</feature>
<evidence type="ECO:0000256" key="3">
    <source>
        <dbReference type="PROSITE-ProRule" id="PRU10141"/>
    </source>
</evidence>
<protein>
    <recommendedName>
        <fullName evidence="5">Protein kinase domain-containing protein</fullName>
    </recommendedName>
</protein>
<keyword evidence="2 3" id="KW-0067">ATP-binding</keyword>
<evidence type="ECO:0000259" key="5">
    <source>
        <dbReference type="PROSITE" id="PS50011"/>
    </source>
</evidence>
<dbReference type="InterPro" id="IPR011009">
    <property type="entry name" value="Kinase-like_dom_sf"/>
</dbReference>
<feature type="region of interest" description="Disordered" evidence="4">
    <location>
        <begin position="674"/>
        <end position="822"/>
    </location>
</feature>
<dbReference type="Pfam" id="PF00069">
    <property type="entry name" value="Pkinase"/>
    <property type="match status" value="1"/>
</dbReference>
<feature type="compositionally biased region" description="Basic and acidic residues" evidence="4">
    <location>
        <begin position="674"/>
        <end position="691"/>
    </location>
</feature>
<sequence length="864" mass="93297">MAEQAPPTEHNTPTPTTTTTTTTVNGHPRAHSAEETAGPGKIDSPSHGISINMPDHVTGDQPTRPQPIKHMSAPTTPQISPIRQHKRAPSKSKPVKETLDAHSYYGSGDDDGAAVHRINQYIIKQEIGRGSFGAVHLAADQYGSEYAVKEFSKSRLRKRAQSNLLRRPQESNQRRRSGHLAAGLGFNSPLFRLSSSEKLRQQQQQQQQHSDPQSESTNNSLELIKQEIAIMKKLNHPNLVALLEVLDDPQEDSLYMVLEMCKKGVVMQVGLDERADPYSDQLCRTWFRDMILGIEYLHAQGIIHRDIKPDNCLITSDDVLKIVDFGVSEMFAKDQDMATTKSAGSPAFMPPELCVARHGPVSGKAADMWSMGVTLYCLRYGHIPFKREGLLELYESIRADEVPLEEEVDAGFADMMRRLLEKDPEKRMTMAELREHPWVTESGTDPLLPASENCAELVDPPTEGEVANAITGNMAHLMIVMKAVKRFKEILHRKRPSSVQGLFGRSSRVVAPPGTIGDSQIRGGRSQEREKATPQSSSAQQDGVANVDAGNEGERQQHGAQVTGLKQRDVAAEDHEPGMSKDGKRPTHHEDDDRKPPAEDHAKGHAHDPLLDTLFLDVGPGNAYVYEGEKGGEELDDGGEGTEENSPAQHVISESPPEVATNIYETAYQEEIKRILSQRQKSEGEQRKSDGDDGEGEGAAAGMGIHLNRRVDHRGDLRGMLGLGESKGGSTAKEKLSGLLGGGSSGGGFARLVQKAKQQSSNESGEARDVKPESSESSGEVPLQAPRLDGSGAEAQGTEGDGEDSQMGKGVPATSVKAHAQAQAQVDVQAHIEAASGDVAGLPGGFPASIGVGSAAEPDGKGAT</sequence>
<feature type="compositionally biased region" description="Basic and acidic residues" evidence="4">
    <location>
        <begin position="765"/>
        <end position="774"/>
    </location>
</feature>
<feature type="region of interest" description="Disordered" evidence="4">
    <location>
        <begin position="838"/>
        <end position="864"/>
    </location>
</feature>
<evidence type="ECO:0000313" key="7">
    <source>
        <dbReference type="Proteomes" id="UP001168146"/>
    </source>
</evidence>
<dbReference type="PROSITE" id="PS00107">
    <property type="entry name" value="PROTEIN_KINASE_ATP"/>
    <property type="match status" value="1"/>
</dbReference>
<feature type="region of interest" description="Disordered" evidence="4">
    <location>
        <begin position="625"/>
        <end position="658"/>
    </location>
</feature>
<dbReference type="Proteomes" id="UP001168146">
    <property type="component" value="Unassembled WGS sequence"/>
</dbReference>
<feature type="region of interest" description="Disordered" evidence="4">
    <location>
        <begin position="150"/>
        <end position="218"/>
    </location>
</feature>
<dbReference type="PROSITE" id="PS00108">
    <property type="entry name" value="PROTEIN_KINASE_ST"/>
    <property type="match status" value="1"/>
</dbReference>
<dbReference type="AlphaFoldDB" id="A0AAN6JG31"/>
<dbReference type="Gene3D" id="3.30.200.20">
    <property type="entry name" value="Phosphorylase Kinase, domain 1"/>
    <property type="match status" value="1"/>
</dbReference>
<feature type="region of interest" description="Disordered" evidence="4">
    <location>
        <begin position="1"/>
        <end position="96"/>
    </location>
</feature>
<dbReference type="GO" id="GO:0035556">
    <property type="term" value="P:intracellular signal transduction"/>
    <property type="evidence" value="ECO:0007669"/>
    <property type="project" value="TreeGrafter"/>
</dbReference>
<evidence type="ECO:0000256" key="1">
    <source>
        <dbReference type="ARBA" id="ARBA00022741"/>
    </source>
</evidence>
<dbReference type="GO" id="GO:0005737">
    <property type="term" value="C:cytoplasm"/>
    <property type="evidence" value="ECO:0007669"/>
    <property type="project" value="TreeGrafter"/>
</dbReference>
<dbReference type="PANTHER" id="PTHR24346">
    <property type="entry name" value="MAP/MICROTUBULE AFFINITY-REGULATING KINASE"/>
    <property type="match status" value="1"/>
</dbReference>
<dbReference type="Gene3D" id="1.10.510.10">
    <property type="entry name" value="Transferase(Phosphotransferase) domain 1"/>
    <property type="match status" value="1"/>
</dbReference>
<reference evidence="6" key="1">
    <citation type="submission" date="2021-12" db="EMBL/GenBank/DDBJ databases">
        <title>Black yeast isolated from Biological Soil Crust.</title>
        <authorList>
            <person name="Kurbessoian T."/>
        </authorList>
    </citation>
    <scope>NUCLEOTIDE SEQUENCE</scope>
    <source>
        <strain evidence="6">CCFEE 5208</strain>
    </source>
</reference>
<feature type="compositionally biased region" description="Polar residues" evidence="4">
    <location>
        <begin position="533"/>
        <end position="543"/>
    </location>
</feature>
<dbReference type="InterPro" id="IPR000719">
    <property type="entry name" value="Prot_kinase_dom"/>
</dbReference>